<sequence length="299" mass="34300">MNKFMKSGSNIEHEAFLSLWLSRFVFPSAAGYDTIGKRVLPIAILLAKGTKIALAPAVLASIYRNLTMLREENQNDVSPLTILAPFQLIQVWIWERFPALGPNPNRLEYGEPRLARWHMVNKLNLKNIEFDVATSGKCFLWRPYIMAGTNPLIRNLYGETENWVLVGPRLVEVVESFARCLRVSELVGLDCMEQYSPHRVSMQFGMDQDVPRKVVFRSNRNPEIAWENYTRPILDAKLYIPSRCSQSCVTTQYFEWWKKLGGSRIVVKEENDNFPPEFPPKRVGTMANMFPSIPPGFSP</sequence>
<name>A0ACB7X2T9_9ERIC</name>
<comment type="caution">
    <text evidence="1">The sequence shown here is derived from an EMBL/GenBank/DDBJ whole genome shotgun (WGS) entry which is preliminary data.</text>
</comment>
<evidence type="ECO:0000313" key="1">
    <source>
        <dbReference type="EMBL" id="KAH7835058.1"/>
    </source>
</evidence>
<proteinExistence type="predicted"/>
<organism evidence="1 2">
    <name type="scientific">Vaccinium darrowii</name>
    <dbReference type="NCBI Taxonomy" id="229202"/>
    <lineage>
        <taxon>Eukaryota</taxon>
        <taxon>Viridiplantae</taxon>
        <taxon>Streptophyta</taxon>
        <taxon>Embryophyta</taxon>
        <taxon>Tracheophyta</taxon>
        <taxon>Spermatophyta</taxon>
        <taxon>Magnoliopsida</taxon>
        <taxon>eudicotyledons</taxon>
        <taxon>Gunneridae</taxon>
        <taxon>Pentapetalae</taxon>
        <taxon>asterids</taxon>
        <taxon>Ericales</taxon>
        <taxon>Ericaceae</taxon>
        <taxon>Vaccinioideae</taxon>
        <taxon>Vaccinieae</taxon>
        <taxon>Vaccinium</taxon>
    </lineage>
</organism>
<dbReference type="Proteomes" id="UP000828048">
    <property type="component" value="Chromosome 2"/>
</dbReference>
<accession>A0ACB7X2T9</accession>
<gene>
    <name evidence="1" type="ORF">Vadar_022473</name>
</gene>
<protein>
    <submittedName>
        <fullName evidence="1">Uncharacterized protein</fullName>
    </submittedName>
</protein>
<evidence type="ECO:0000313" key="2">
    <source>
        <dbReference type="Proteomes" id="UP000828048"/>
    </source>
</evidence>
<reference evidence="1 2" key="1">
    <citation type="journal article" date="2021" name="Hortic Res">
        <title>High-quality reference genome and annotation aids understanding of berry development for evergreen blueberry (Vaccinium darrowii).</title>
        <authorList>
            <person name="Yu J."/>
            <person name="Hulse-Kemp A.M."/>
            <person name="Babiker E."/>
            <person name="Staton M."/>
        </authorList>
    </citation>
    <scope>NUCLEOTIDE SEQUENCE [LARGE SCALE GENOMIC DNA]</scope>
    <source>
        <strain evidence="2">cv. NJ 8807/NJ 8810</strain>
        <tissue evidence="1">Young leaf</tissue>
    </source>
</reference>
<dbReference type="EMBL" id="CM037152">
    <property type="protein sequence ID" value="KAH7835058.1"/>
    <property type="molecule type" value="Genomic_DNA"/>
</dbReference>
<keyword evidence="2" id="KW-1185">Reference proteome</keyword>